<dbReference type="InterPro" id="IPR026079">
    <property type="entry name" value="CDR2"/>
</dbReference>
<accession>A0AA85ITH9</accession>
<feature type="compositionally biased region" description="Low complexity" evidence="4">
    <location>
        <begin position="177"/>
        <end position="186"/>
    </location>
</feature>
<evidence type="ECO:0000256" key="4">
    <source>
        <dbReference type="SAM" id="MobiDB-lite"/>
    </source>
</evidence>
<sequence>MSVSRYQNDVYESSSSPVLSSTDDQCSLIDEGYWHDNDLVLAAELGKALLDRNRKLELALEKSKFVEREKSAEIEFLIKELTNLRELSNRKMEFVDEADRYNQELSNSNRQLMRKISEGQQKIQRLSNTIASLEDQIAGLTEHLKKCKCQAMITEKRSAYYSHSSPMSTYRRRSSRHSISSSSSISSSATVSSKKMTSVVSATTAPTNNNNNKITLIKVVLIMIITHFSQDIGIDLCVLKIIF</sequence>
<keyword evidence="2 3" id="KW-0175">Coiled coil</keyword>
<comment type="similarity">
    <text evidence="1">Belongs to the CDR2 family.</text>
</comment>
<reference evidence="6" key="2">
    <citation type="submission" date="2023-11" db="UniProtKB">
        <authorList>
            <consortium name="WormBaseParasite"/>
        </authorList>
    </citation>
    <scope>IDENTIFICATION</scope>
</reference>
<feature type="compositionally biased region" description="Polar residues" evidence="4">
    <location>
        <begin position="1"/>
        <end position="12"/>
    </location>
</feature>
<feature type="region of interest" description="Disordered" evidence="4">
    <location>
        <begin position="164"/>
        <end position="186"/>
    </location>
</feature>
<evidence type="ECO:0000256" key="2">
    <source>
        <dbReference type="ARBA" id="ARBA00023054"/>
    </source>
</evidence>
<keyword evidence="5" id="KW-1185">Reference proteome</keyword>
<dbReference type="AlphaFoldDB" id="A0AA85ITH9"/>
<name>A0AA85ITH9_TRIRE</name>
<evidence type="ECO:0000313" key="6">
    <source>
        <dbReference type="WBParaSite" id="TREG1_119110.1"/>
    </source>
</evidence>
<evidence type="ECO:0000256" key="1">
    <source>
        <dbReference type="ARBA" id="ARBA00009019"/>
    </source>
</evidence>
<feature type="region of interest" description="Disordered" evidence="4">
    <location>
        <begin position="1"/>
        <end position="21"/>
    </location>
</feature>
<evidence type="ECO:0000313" key="5">
    <source>
        <dbReference type="Proteomes" id="UP000050795"/>
    </source>
</evidence>
<dbReference type="PANTHER" id="PTHR19232:SF7">
    <property type="entry name" value="CENTROCORTIN, ISOFORM A"/>
    <property type="match status" value="1"/>
</dbReference>
<evidence type="ECO:0000256" key="3">
    <source>
        <dbReference type="SAM" id="Coils"/>
    </source>
</evidence>
<dbReference type="WBParaSite" id="TREG1_119110.1">
    <property type="protein sequence ID" value="TREG1_119110.1"/>
    <property type="gene ID" value="TREG1_119110"/>
</dbReference>
<dbReference type="Proteomes" id="UP000050795">
    <property type="component" value="Unassembled WGS sequence"/>
</dbReference>
<dbReference type="PANTHER" id="PTHR19232">
    <property type="entry name" value="CENTROCORTIN FAMILY MEMBER"/>
    <property type="match status" value="1"/>
</dbReference>
<protein>
    <submittedName>
        <fullName evidence="6">Uncharacterized protein</fullName>
    </submittedName>
</protein>
<feature type="coiled-coil region" evidence="3">
    <location>
        <begin position="67"/>
        <end position="150"/>
    </location>
</feature>
<organism evidence="5 6">
    <name type="scientific">Trichobilharzia regenti</name>
    <name type="common">Nasal bird schistosome</name>
    <dbReference type="NCBI Taxonomy" id="157069"/>
    <lineage>
        <taxon>Eukaryota</taxon>
        <taxon>Metazoa</taxon>
        <taxon>Spiralia</taxon>
        <taxon>Lophotrochozoa</taxon>
        <taxon>Platyhelminthes</taxon>
        <taxon>Trematoda</taxon>
        <taxon>Digenea</taxon>
        <taxon>Strigeidida</taxon>
        <taxon>Schistosomatoidea</taxon>
        <taxon>Schistosomatidae</taxon>
        <taxon>Trichobilharzia</taxon>
    </lineage>
</organism>
<reference evidence="5" key="1">
    <citation type="submission" date="2022-06" db="EMBL/GenBank/DDBJ databases">
        <authorList>
            <person name="Berger JAMES D."/>
            <person name="Berger JAMES D."/>
        </authorList>
    </citation>
    <scope>NUCLEOTIDE SEQUENCE [LARGE SCALE GENOMIC DNA]</scope>
</reference>
<proteinExistence type="inferred from homology"/>